<accession>A8P0K5</accession>
<feature type="domain" description="NAD-dependent epimerase/dehydratase" evidence="3">
    <location>
        <begin position="10"/>
        <end position="227"/>
    </location>
</feature>
<dbReference type="InterPro" id="IPR001509">
    <property type="entry name" value="Epimerase_deHydtase"/>
</dbReference>
<keyword evidence="5" id="KW-1185">Reference proteome</keyword>
<dbReference type="PANTHER" id="PTHR10366:SF564">
    <property type="entry name" value="STEROL-4-ALPHA-CARBOXYLATE 3-DEHYDROGENASE, DECARBOXYLATING"/>
    <property type="match status" value="1"/>
</dbReference>
<dbReference type="OMA" id="TRCITAN"/>
<dbReference type="GeneID" id="6014478"/>
<evidence type="ECO:0000256" key="1">
    <source>
        <dbReference type="ARBA" id="ARBA00023002"/>
    </source>
</evidence>
<evidence type="ECO:0000313" key="4">
    <source>
        <dbReference type="EMBL" id="EAU83930.1"/>
    </source>
</evidence>
<dbReference type="KEGG" id="cci:CC1G_10335"/>
<dbReference type="InterPro" id="IPR036291">
    <property type="entry name" value="NAD(P)-bd_dom_sf"/>
</dbReference>
<dbReference type="SUPFAM" id="SSF51735">
    <property type="entry name" value="NAD(P)-binding Rossmann-fold domains"/>
    <property type="match status" value="1"/>
</dbReference>
<dbReference type="Gene3D" id="3.40.50.720">
    <property type="entry name" value="NAD(P)-binding Rossmann-like Domain"/>
    <property type="match status" value="2"/>
</dbReference>
<protein>
    <recommendedName>
        <fullName evidence="3">NAD-dependent epimerase/dehydratase domain-containing protein</fullName>
    </recommendedName>
</protein>
<dbReference type="EMBL" id="AACS02000006">
    <property type="protein sequence ID" value="EAU83930.1"/>
    <property type="molecule type" value="Genomic_DNA"/>
</dbReference>
<dbReference type="STRING" id="240176.A8P0K5"/>
<proteinExistence type="inferred from homology"/>
<reference evidence="4 5" key="1">
    <citation type="journal article" date="2010" name="Proc. Natl. Acad. Sci. U.S.A.">
        <title>Insights into evolution of multicellular fungi from the assembled chromosomes of the mushroom Coprinopsis cinerea (Coprinus cinereus).</title>
        <authorList>
            <person name="Stajich J.E."/>
            <person name="Wilke S.K."/>
            <person name="Ahren D."/>
            <person name="Au C.H."/>
            <person name="Birren B.W."/>
            <person name="Borodovsky M."/>
            <person name="Burns C."/>
            <person name="Canback B."/>
            <person name="Casselton L.A."/>
            <person name="Cheng C.K."/>
            <person name="Deng J."/>
            <person name="Dietrich F.S."/>
            <person name="Fargo D.C."/>
            <person name="Farman M.L."/>
            <person name="Gathman A.C."/>
            <person name="Goldberg J."/>
            <person name="Guigo R."/>
            <person name="Hoegger P.J."/>
            <person name="Hooker J.B."/>
            <person name="Huggins A."/>
            <person name="James T.Y."/>
            <person name="Kamada T."/>
            <person name="Kilaru S."/>
            <person name="Kodira C."/>
            <person name="Kues U."/>
            <person name="Kupfer D."/>
            <person name="Kwan H.S."/>
            <person name="Lomsadze A."/>
            <person name="Li W."/>
            <person name="Lilly W.W."/>
            <person name="Ma L.J."/>
            <person name="Mackey A.J."/>
            <person name="Manning G."/>
            <person name="Martin F."/>
            <person name="Muraguchi H."/>
            <person name="Natvig D.O."/>
            <person name="Palmerini H."/>
            <person name="Ramesh M.A."/>
            <person name="Rehmeyer C.J."/>
            <person name="Roe B.A."/>
            <person name="Shenoy N."/>
            <person name="Stanke M."/>
            <person name="Ter-Hovhannisyan V."/>
            <person name="Tunlid A."/>
            <person name="Velagapudi R."/>
            <person name="Vision T.J."/>
            <person name="Zeng Q."/>
            <person name="Zolan M.E."/>
            <person name="Pukkila P.J."/>
        </authorList>
    </citation>
    <scope>NUCLEOTIDE SEQUENCE [LARGE SCALE GENOMIC DNA]</scope>
    <source>
        <strain evidence="5">Okayama-7 / 130 / ATCC MYA-4618 / FGSC 9003</strain>
    </source>
</reference>
<evidence type="ECO:0000313" key="5">
    <source>
        <dbReference type="Proteomes" id="UP000001861"/>
    </source>
</evidence>
<dbReference type="Proteomes" id="UP000001861">
    <property type="component" value="Unassembled WGS sequence"/>
</dbReference>
<comment type="caution">
    <text evidence="4">The sequence shown here is derived from an EMBL/GenBank/DDBJ whole genome shotgun (WGS) entry which is preliminary data.</text>
</comment>
<dbReference type="Pfam" id="PF01370">
    <property type="entry name" value="Epimerase"/>
    <property type="match status" value="1"/>
</dbReference>
<keyword evidence="1" id="KW-0560">Oxidoreductase</keyword>
<dbReference type="eggNOG" id="KOG1502">
    <property type="taxonomic scope" value="Eukaryota"/>
</dbReference>
<gene>
    <name evidence="4" type="ORF">CC1G_10335</name>
</gene>
<name>A8P0K5_COPC7</name>
<organism evidence="4 5">
    <name type="scientific">Coprinopsis cinerea (strain Okayama-7 / 130 / ATCC MYA-4618 / FGSC 9003)</name>
    <name type="common">Inky cap fungus</name>
    <name type="synonym">Hormographiella aspergillata</name>
    <dbReference type="NCBI Taxonomy" id="240176"/>
    <lineage>
        <taxon>Eukaryota</taxon>
        <taxon>Fungi</taxon>
        <taxon>Dikarya</taxon>
        <taxon>Basidiomycota</taxon>
        <taxon>Agaricomycotina</taxon>
        <taxon>Agaricomycetes</taxon>
        <taxon>Agaricomycetidae</taxon>
        <taxon>Agaricales</taxon>
        <taxon>Agaricineae</taxon>
        <taxon>Psathyrellaceae</taxon>
        <taxon>Coprinopsis</taxon>
    </lineage>
</organism>
<dbReference type="GO" id="GO:0016616">
    <property type="term" value="F:oxidoreductase activity, acting on the CH-OH group of donors, NAD or NADP as acceptor"/>
    <property type="evidence" value="ECO:0007669"/>
    <property type="project" value="TreeGrafter"/>
</dbReference>
<evidence type="ECO:0000259" key="3">
    <source>
        <dbReference type="Pfam" id="PF01370"/>
    </source>
</evidence>
<dbReference type="InParanoid" id="A8P0K5"/>
<comment type="similarity">
    <text evidence="2">Belongs to the NAD(P)-dependent epimerase/dehydratase family. Dihydroflavonol-4-reductase subfamily.</text>
</comment>
<dbReference type="AlphaFoldDB" id="A8P0K5"/>
<dbReference type="VEuPathDB" id="FungiDB:CC1G_10335"/>
<dbReference type="InterPro" id="IPR050425">
    <property type="entry name" value="NAD(P)_dehydrat-like"/>
</dbReference>
<dbReference type="RefSeq" id="XP_001837914.1">
    <property type="nucleotide sequence ID" value="XM_001837862.1"/>
</dbReference>
<dbReference type="FunCoup" id="A8P0K5">
    <property type="interactions" value="57"/>
</dbReference>
<sequence>MPTVSPGSKVLVTGANGFIAIWVVRRLLEEGYSVRGTVRAASKASHLKDIFKSYGEKLEVVVVPDFTKEGAFDELIKGMDAIQHIASPGPANTDDLYEIVNPAVDGTLNLLNTALKHGSGLKRIVITSGAGAIIDTTTAWKFYNDHKNVIKWDLTVLNPVFVFGPPIHEIGASPMTLNSSMVHFWVNVISTDTPKTKEGLSFAASWVDVRDVAQGHVLALQKEAAGGERIILSEGSFVWQDWVDVANKFKSKRELPKGMPEIERVYKFQMDASKATRILGITYRSKEDTMKDLLEDFERRGW</sequence>
<dbReference type="OrthoDB" id="2735536at2759"/>
<dbReference type="PANTHER" id="PTHR10366">
    <property type="entry name" value="NAD DEPENDENT EPIMERASE/DEHYDRATASE"/>
    <property type="match status" value="1"/>
</dbReference>
<evidence type="ECO:0000256" key="2">
    <source>
        <dbReference type="ARBA" id="ARBA00023445"/>
    </source>
</evidence>